<dbReference type="InterPro" id="IPR050297">
    <property type="entry name" value="LipidA_mod_glycosyltrf_83"/>
</dbReference>
<feature type="transmembrane region" description="Helical" evidence="8">
    <location>
        <begin position="123"/>
        <end position="141"/>
    </location>
</feature>
<dbReference type="Proteomes" id="UP000727993">
    <property type="component" value="Unassembled WGS sequence"/>
</dbReference>
<evidence type="ECO:0000256" key="4">
    <source>
        <dbReference type="ARBA" id="ARBA00022679"/>
    </source>
</evidence>
<dbReference type="GO" id="GO:0016763">
    <property type="term" value="F:pentosyltransferase activity"/>
    <property type="evidence" value="ECO:0007669"/>
    <property type="project" value="TreeGrafter"/>
</dbReference>
<evidence type="ECO:0000256" key="5">
    <source>
        <dbReference type="ARBA" id="ARBA00022692"/>
    </source>
</evidence>
<protein>
    <recommendedName>
        <fullName evidence="11">Glycosyltransferase RgtA/B/C/D-like domain-containing protein</fullName>
    </recommendedName>
</protein>
<evidence type="ECO:0000256" key="1">
    <source>
        <dbReference type="ARBA" id="ARBA00004651"/>
    </source>
</evidence>
<sequence length="557" mass="59333">MQEVEAAPVTDLRAKRCVLNAKAVAGFFAVSAFIPRMLTAGHHLTYDELVWMRRTVRYSDALSTANLAGMTAATGDQVATLPGVPTMIVGSIARVFYGAGQKIGVVSDEPFAQAWTGLQSAQIALAIATSLLIGLLVWLNWQWLGAIPSMTVGFFMATEPLLVGHGAVLHTDELLGLLAACTVVLLARLLGRGGPPLERPVATAVVAGILAALTALTKLSAVAFIPGAVLLICWVAWRRVVSSRRAGGRWQDGLGSVLEPLAIIILAGAATVAILWPAIVVAPGDQLGVLRKSASLADAGQFSVFQGEITFAPPGLFYFVTTPFRMTPWFMLAAVILVPIGLTDRHRRRQFLTIVVFIVTTVTVLTLTPKKIDRYIIEVLPLLAVATGIGAARLVEHLRSGRFGPLVAGFVDRYPRTLPIAAAAALVAATGYAVHVSPWGGIYFNPLLGGSDRAEALLVVGWGEGIRDADDIIARREAGNCDNIRVAMAFPYFDQAITCGLATKVGNAADYRIIYINDRQLDLSGEVAEFRVGNTPVGIVEERGIVLAEVYDLRPAA</sequence>
<evidence type="ECO:0000256" key="6">
    <source>
        <dbReference type="ARBA" id="ARBA00022989"/>
    </source>
</evidence>
<feature type="transmembrane region" description="Helical" evidence="8">
    <location>
        <begin position="326"/>
        <end position="344"/>
    </location>
</feature>
<organism evidence="9 10">
    <name type="scientific">Candidatus Neomicrothrix subdominans</name>
    <dbReference type="NCBI Taxonomy" id="2954438"/>
    <lineage>
        <taxon>Bacteria</taxon>
        <taxon>Bacillati</taxon>
        <taxon>Actinomycetota</taxon>
        <taxon>Acidimicrobiia</taxon>
        <taxon>Acidimicrobiales</taxon>
        <taxon>Microthrixaceae</taxon>
        <taxon>Candidatus Neomicrothrix</taxon>
    </lineage>
</organism>
<accession>A0A936NGM0</accession>
<keyword evidence="5 8" id="KW-0812">Transmembrane</keyword>
<feature type="transmembrane region" description="Helical" evidence="8">
    <location>
        <begin position="174"/>
        <end position="191"/>
    </location>
</feature>
<dbReference type="AlphaFoldDB" id="A0A936NGM0"/>
<evidence type="ECO:0008006" key="11">
    <source>
        <dbReference type="Google" id="ProtNLM"/>
    </source>
</evidence>
<evidence type="ECO:0000256" key="7">
    <source>
        <dbReference type="ARBA" id="ARBA00023136"/>
    </source>
</evidence>
<feature type="transmembrane region" description="Helical" evidence="8">
    <location>
        <begin position="203"/>
        <end position="236"/>
    </location>
</feature>
<keyword evidence="7 8" id="KW-0472">Membrane</keyword>
<comment type="caution">
    <text evidence="9">The sequence shown here is derived from an EMBL/GenBank/DDBJ whole genome shotgun (WGS) entry which is preliminary data.</text>
</comment>
<keyword evidence="3" id="KW-0328">Glycosyltransferase</keyword>
<evidence type="ECO:0000256" key="2">
    <source>
        <dbReference type="ARBA" id="ARBA00022475"/>
    </source>
</evidence>
<feature type="transmembrane region" description="Helical" evidence="8">
    <location>
        <begin position="351"/>
        <end position="369"/>
    </location>
</feature>
<keyword evidence="2" id="KW-1003">Cell membrane</keyword>
<dbReference type="EMBL" id="JADJZA010000010">
    <property type="protein sequence ID" value="MBK9298596.1"/>
    <property type="molecule type" value="Genomic_DNA"/>
</dbReference>
<evidence type="ECO:0000256" key="8">
    <source>
        <dbReference type="SAM" id="Phobius"/>
    </source>
</evidence>
<evidence type="ECO:0000256" key="3">
    <source>
        <dbReference type="ARBA" id="ARBA00022676"/>
    </source>
</evidence>
<proteinExistence type="predicted"/>
<name>A0A936NGM0_9ACTN</name>
<dbReference type="PANTHER" id="PTHR33908:SF3">
    <property type="entry name" value="UNDECAPRENYL PHOSPHATE-ALPHA-4-AMINO-4-DEOXY-L-ARABINOSE ARABINOSYL TRANSFERASE"/>
    <property type="match status" value="1"/>
</dbReference>
<dbReference type="PANTHER" id="PTHR33908">
    <property type="entry name" value="MANNOSYLTRANSFERASE YKCB-RELATED"/>
    <property type="match status" value="1"/>
</dbReference>
<dbReference type="GO" id="GO:0005886">
    <property type="term" value="C:plasma membrane"/>
    <property type="evidence" value="ECO:0007669"/>
    <property type="project" value="UniProtKB-SubCell"/>
</dbReference>
<comment type="subcellular location">
    <subcellularLocation>
        <location evidence="1">Cell membrane</location>
        <topology evidence="1">Multi-pass membrane protein</topology>
    </subcellularLocation>
</comment>
<keyword evidence="6 8" id="KW-1133">Transmembrane helix</keyword>
<feature type="transmembrane region" description="Helical" evidence="8">
    <location>
        <begin position="375"/>
        <end position="395"/>
    </location>
</feature>
<evidence type="ECO:0000313" key="9">
    <source>
        <dbReference type="EMBL" id="MBK9298596.1"/>
    </source>
</evidence>
<feature type="transmembrane region" description="Helical" evidence="8">
    <location>
        <begin position="257"/>
        <end position="279"/>
    </location>
</feature>
<reference evidence="9 10" key="1">
    <citation type="submission" date="2020-10" db="EMBL/GenBank/DDBJ databases">
        <title>Connecting structure to function with the recovery of over 1000 high-quality activated sludge metagenome-assembled genomes encoding full-length rRNA genes using long-read sequencing.</title>
        <authorList>
            <person name="Singleton C.M."/>
            <person name="Petriglieri F."/>
            <person name="Kristensen J.M."/>
            <person name="Kirkegaard R.H."/>
            <person name="Michaelsen T.Y."/>
            <person name="Andersen M.H."/>
            <person name="Karst S.M."/>
            <person name="Dueholm M.S."/>
            <person name="Nielsen P.H."/>
            <person name="Albertsen M."/>
        </authorList>
    </citation>
    <scope>NUCLEOTIDE SEQUENCE [LARGE SCALE GENOMIC DNA]</scope>
    <source>
        <strain evidence="9">Lyne_18-Q3-R50-59_MAXAC.006</strain>
    </source>
</reference>
<keyword evidence="4" id="KW-0808">Transferase</keyword>
<gene>
    <name evidence="9" type="ORF">IPN02_17575</name>
</gene>
<feature type="transmembrane region" description="Helical" evidence="8">
    <location>
        <begin position="147"/>
        <end position="167"/>
    </location>
</feature>
<dbReference type="GO" id="GO:0010041">
    <property type="term" value="P:response to iron(III) ion"/>
    <property type="evidence" value="ECO:0007669"/>
    <property type="project" value="TreeGrafter"/>
</dbReference>
<evidence type="ECO:0000313" key="10">
    <source>
        <dbReference type="Proteomes" id="UP000727993"/>
    </source>
</evidence>
<dbReference type="GO" id="GO:0009103">
    <property type="term" value="P:lipopolysaccharide biosynthetic process"/>
    <property type="evidence" value="ECO:0007669"/>
    <property type="project" value="UniProtKB-ARBA"/>
</dbReference>